<dbReference type="PANTHER" id="PTHR33545:SF5">
    <property type="entry name" value="UPF0750 MEMBRANE PROTEIN YITT"/>
    <property type="match status" value="1"/>
</dbReference>
<protein>
    <submittedName>
        <fullName evidence="7">Uncharacterized protein</fullName>
    </submittedName>
</protein>
<comment type="caution">
    <text evidence="7">The sequence shown here is derived from an EMBL/GenBank/DDBJ whole genome shotgun (WGS) entry which is preliminary data.</text>
</comment>
<dbReference type="InterPro" id="IPR003740">
    <property type="entry name" value="YitT"/>
</dbReference>
<keyword evidence="4 6" id="KW-1133">Transmembrane helix</keyword>
<dbReference type="AlphaFoldDB" id="A0A1L8QNE0"/>
<keyword evidence="3 6" id="KW-0812">Transmembrane</keyword>
<dbReference type="EMBL" id="JXKD01000022">
    <property type="protein sequence ID" value="OJG09012.1"/>
    <property type="molecule type" value="Genomic_DNA"/>
</dbReference>
<feature type="transmembrane region" description="Helical" evidence="6">
    <location>
        <begin position="97"/>
        <end position="115"/>
    </location>
</feature>
<dbReference type="Pfam" id="PF02588">
    <property type="entry name" value="YitT_membrane"/>
    <property type="match status" value="1"/>
</dbReference>
<reference evidence="7 8" key="1">
    <citation type="submission" date="2014-12" db="EMBL/GenBank/DDBJ databases">
        <title>Draft genome sequences of 29 type strains of Enterococci.</title>
        <authorList>
            <person name="Zhong Z."/>
            <person name="Sun Z."/>
            <person name="Liu W."/>
            <person name="Zhang W."/>
            <person name="Zhang H."/>
        </authorList>
    </citation>
    <scope>NUCLEOTIDE SEQUENCE [LARGE SCALE GENOMIC DNA]</scope>
    <source>
        <strain evidence="7 8">DSM 17690</strain>
    </source>
</reference>
<accession>A0A1L8QNE0</accession>
<keyword evidence="8" id="KW-1185">Reference proteome</keyword>
<keyword evidence="5 6" id="KW-0472">Membrane</keyword>
<evidence type="ECO:0000256" key="5">
    <source>
        <dbReference type="ARBA" id="ARBA00023136"/>
    </source>
</evidence>
<evidence type="ECO:0000313" key="8">
    <source>
        <dbReference type="Proteomes" id="UP000182149"/>
    </source>
</evidence>
<feature type="transmembrane region" description="Helical" evidence="6">
    <location>
        <begin position="21"/>
        <end position="41"/>
    </location>
</feature>
<gene>
    <name evidence="7" type="ORF">RU93_GL001256</name>
</gene>
<dbReference type="InterPro" id="IPR051461">
    <property type="entry name" value="UPF0750_membrane"/>
</dbReference>
<evidence type="ECO:0000256" key="4">
    <source>
        <dbReference type="ARBA" id="ARBA00022989"/>
    </source>
</evidence>
<dbReference type="GO" id="GO:0005886">
    <property type="term" value="C:plasma membrane"/>
    <property type="evidence" value="ECO:0007669"/>
    <property type="project" value="UniProtKB-SubCell"/>
</dbReference>
<name>A0A1L8QNE0_9ENTE</name>
<evidence type="ECO:0000256" key="1">
    <source>
        <dbReference type="ARBA" id="ARBA00004651"/>
    </source>
</evidence>
<evidence type="ECO:0000256" key="2">
    <source>
        <dbReference type="ARBA" id="ARBA00022475"/>
    </source>
</evidence>
<feature type="transmembrane region" description="Helical" evidence="6">
    <location>
        <begin position="67"/>
        <end position="85"/>
    </location>
</feature>
<feature type="transmembrane region" description="Helical" evidence="6">
    <location>
        <begin position="172"/>
        <end position="198"/>
    </location>
</feature>
<keyword evidence="2" id="KW-1003">Cell membrane</keyword>
<comment type="subcellular location">
    <subcellularLocation>
        <location evidence="1">Cell membrane</location>
        <topology evidence="1">Multi-pass membrane protein</topology>
    </subcellularLocation>
</comment>
<evidence type="ECO:0000256" key="6">
    <source>
        <dbReference type="SAM" id="Phobius"/>
    </source>
</evidence>
<dbReference type="STRING" id="328396.RU93_GL001256"/>
<organism evidence="7 8">
    <name type="scientific">Enterococcus aquimarinus</name>
    <dbReference type="NCBI Taxonomy" id="328396"/>
    <lineage>
        <taxon>Bacteria</taxon>
        <taxon>Bacillati</taxon>
        <taxon>Bacillota</taxon>
        <taxon>Bacilli</taxon>
        <taxon>Lactobacillales</taxon>
        <taxon>Enterococcaceae</taxon>
        <taxon>Enterococcus</taxon>
    </lineage>
</organism>
<proteinExistence type="predicted"/>
<sequence length="220" mass="24842">MKEDIGWDKMRQRQSHVRVRGMAKIIFGNILLALAYAKWMVPRGIINGGVTSLSLVLQKITQLPLPWLSNGLTLLLLVICGLFLGKASLMKSIVSSLSYMFFFTLFYELPFTLMTTFPIDFLLACLLISFGYYCCLSEGSSTVGVDVIALVLYQKNPQRNLAKMIRHLNLSVLVLGLLTYGVFAVLTGFLFSVSYAWFLEKWLAWDAKRQQKGLDIAQNH</sequence>
<evidence type="ECO:0000256" key="3">
    <source>
        <dbReference type="ARBA" id="ARBA00022692"/>
    </source>
</evidence>
<evidence type="ECO:0000313" key="7">
    <source>
        <dbReference type="EMBL" id="OJG09012.1"/>
    </source>
</evidence>
<feature type="transmembrane region" description="Helical" evidence="6">
    <location>
        <begin position="121"/>
        <end position="152"/>
    </location>
</feature>
<dbReference type="Proteomes" id="UP000182149">
    <property type="component" value="Unassembled WGS sequence"/>
</dbReference>
<dbReference type="PANTHER" id="PTHR33545">
    <property type="entry name" value="UPF0750 MEMBRANE PROTEIN YITT-RELATED"/>
    <property type="match status" value="1"/>
</dbReference>